<keyword evidence="1" id="KW-0472">Membrane</keyword>
<evidence type="ECO:0008006" key="4">
    <source>
        <dbReference type="Google" id="ProtNLM"/>
    </source>
</evidence>
<name>A0A2M7WV14_9BACT</name>
<protein>
    <recommendedName>
        <fullName evidence="4">DUF916 domain-containing protein</fullName>
    </recommendedName>
</protein>
<dbReference type="AlphaFoldDB" id="A0A2M7WV14"/>
<keyword evidence="1" id="KW-1133">Transmembrane helix</keyword>
<feature type="transmembrane region" description="Helical" evidence="1">
    <location>
        <begin position="300"/>
        <end position="316"/>
    </location>
</feature>
<dbReference type="Proteomes" id="UP000231487">
    <property type="component" value="Unassembled WGS sequence"/>
</dbReference>
<accession>A0A2M7WV14</accession>
<dbReference type="EMBL" id="PFXE01000009">
    <property type="protein sequence ID" value="PJA34223.1"/>
    <property type="molecule type" value="Genomic_DNA"/>
</dbReference>
<proteinExistence type="predicted"/>
<gene>
    <name evidence="2" type="ORF">CO184_00420</name>
</gene>
<sequence length="323" mass="35829">MTRTTPQIKKFSKIYQVILVMVLIFGFLPVSAYQTEIISDGGIQNDFVVSPGKIEVFIDAGNQKSVTLSVANRTGRDGRFILSTEDFTGSDDPNLAVVLQGELESSSSLKNFIYFPEEEFTLKHNERALIPITITVPGGTEAGGRFASVFVSFIPAYDESSGPNVSSEARVVARIGSLIFATVNGETFHDGRLLSFQTKNKKSLFGENKIPMQITFENNSTTHLNPYGLVTIRNVFGTKVGEVVIDPWFVLPDSVRLRDFVFSKENLFGMYSATLEMNRGYDDQIDESKINFFVLPIKETSALVLVLIALVVLVLVKNKKKNE</sequence>
<comment type="caution">
    <text evidence="2">The sequence shown here is derived from an EMBL/GenBank/DDBJ whole genome shotgun (WGS) entry which is preliminary data.</text>
</comment>
<evidence type="ECO:0000313" key="2">
    <source>
        <dbReference type="EMBL" id="PJA34223.1"/>
    </source>
</evidence>
<evidence type="ECO:0000313" key="3">
    <source>
        <dbReference type="Proteomes" id="UP000231487"/>
    </source>
</evidence>
<organism evidence="2 3">
    <name type="scientific">Candidatus Zambryskibacteria bacterium CG_4_9_14_3_um_filter_40_16</name>
    <dbReference type="NCBI Taxonomy" id="1975111"/>
    <lineage>
        <taxon>Bacteria</taxon>
        <taxon>Candidatus Zambryskiibacteriota</taxon>
    </lineage>
</organism>
<keyword evidence="1" id="KW-0812">Transmembrane</keyword>
<reference evidence="3" key="1">
    <citation type="submission" date="2017-09" db="EMBL/GenBank/DDBJ databases">
        <title>Depth-based differentiation of microbial function through sediment-hosted aquifers and enrichment of novel symbionts in the deep terrestrial subsurface.</title>
        <authorList>
            <person name="Probst A.J."/>
            <person name="Ladd B."/>
            <person name="Jarett J.K."/>
            <person name="Geller-Mcgrath D.E."/>
            <person name="Sieber C.M.K."/>
            <person name="Emerson J.B."/>
            <person name="Anantharaman K."/>
            <person name="Thomas B.C."/>
            <person name="Malmstrom R."/>
            <person name="Stieglmeier M."/>
            <person name="Klingl A."/>
            <person name="Woyke T."/>
            <person name="Ryan C.M."/>
            <person name="Banfield J.F."/>
        </authorList>
    </citation>
    <scope>NUCLEOTIDE SEQUENCE [LARGE SCALE GENOMIC DNA]</scope>
</reference>
<evidence type="ECO:0000256" key="1">
    <source>
        <dbReference type="SAM" id="Phobius"/>
    </source>
</evidence>